<dbReference type="EMBL" id="CP108318">
    <property type="protein sequence ID" value="WTW62432.1"/>
    <property type="molecule type" value="Genomic_DNA"/>
</dbReference>
<organism evidence="1">
    <name type="scientific">Streptomyces sp. NBC_00003</name>
    <dbReference type="NCBI Taxonomy" id="2903608"/>
    <lineage>
        <taxon>Bacteria</taxon>
        <taxon>Bacillati</taxon>
        <taxon>Actinomycetota</taxon>
        <taxon>Actinomycetes</taxon>
        <taxon>Kitasatosporales</taxon>
        <taxon>Streptomycetaceae</taxon>
        <taxon>Streptomyces</taxon>
    </lineage>
</organism>
<gene>
    <name evidence="1" type="ORF">OG549_18225</name>
</gene>
<accession>A0AAU2V4S0</accession>
<reference evidence="1" key="1">
    <citation type="submission" date="2022-10" db="EMBL/GenBank/DDBJ databases">
        <title>The complete genomes of actinobacterial strains from the NBC collection.</title>
        <authorList>
            <person name="Joergensen T.S."/>
            <person name="Alvarez Arevalo M."/>
            <person name="Sterndorff E.B."/>
            <person name="Faurdal D."/>
            <person name="Vuksanovic O."/>
            <person name="Mourched A.-S."/>
            <person name="Charusanti P."/>
            <person name="Shaw S."/>
            <person name="Blin K."/>
            <person name="Weber T."/>
        </authorList>
    </citation>
    <scope>NUCLEOTIDE SEQUENCE</scope>
    <source>
        <strain evidence="1">NBC_00003</strain>
    </source>
</reference>
<evidence type="ECO:0008006" key="2">
    <source>
        <dbReference type="Google" id="ProtNLM"/>
    </source>
</evidence>
<proteinExistence type="predicted"/>
<name>A0AAU2V4S0_9ACTN</name>
<dbReference type="AlphaFoldDB" id="A0AAU2V4S0"/>
<evidence type="ECO:0000313" key="1">
    <source>
        <dbReference type="EMBL" id="WTW62432.1"/>
    </source>
</evidence>
<protein>
    <recommendedName>
        <fullName evidence="2">GAF domain-containing protein</fullName>
    </recommendedName>
</protein>
<sequence>MSTTVEAAQREAVATWLADSLSRPADARKQWSDFHLAVLALGGRFSAVRLADDLVYAVAAAAGPVTASEALRRLRGPVIHDIQGRRFYALVPSSPPPPSLGPYAAHLGLGHFVGVPRVGDNEPGEHLAGYWAVPMSTPGALCDPIRLAELIEAGTTVLGMEATA</sequence>